<dbReference type="GO" id="GO:0005776">
    <property type="term" value="C:autophagosome"/>
    <property type="evidence" value="ECO:0007669"/>
    <property type="project" value="TreeGrafter"/>
</dbReference>
<dbReference type="EC" id="2.7.11.1" evidence="1"/>
<dbReference type="InterPro" id="IPR000719">
    <property type="entry name" value="Prot_kinase_dom"/>
</dbReference>
<feature type="domain" description="Protein kinase" evidence="6">
    <location>
        <begin position="54"/>
        <end position="339"/>
    </location>
</feature>
<dbReference type="GO" id="GO:0004674">
    <property type="term" value="F:protein serine/threonine kinase activity"/>
    <property type="evidence" value="ECO:0007669"/>
    <property type="project" value="UniProtKB-EC"/>
</dbReference>
<name>A0A286UI69_9AGAM</name>
<evidence type="ECO:0000259" key="6">
    <source>
        <dbReference type="PROSITE" id="PS50011"/>
    </source>
</evidence>
<dbReference type="AlphaFoldDB" id="A0A286UI69"/>
<dbReference type="PANTHER" id="PTHR24348:SF22">
    <property type="entry name" value="NON-SPECIFIC SERINE_THREONINE PROTEIN KINASE"/>
    <property type="match status" value="1"/>
</dbReference>
<dbReference type="InterPro" id="IPR045269">
    <property type="entry name" value="Atg1-like"/>
</dbReference>
<evidence type="ECO:0000256" key="4">
    <source>
        <dbReference type="ARBA" id="ARBA00022777"/>
    </source>
</evidence>
<keyword evidence="2" id="KW-0808">Transferase</keyword>
<dbReference type="SUPFAM" id="SSF56112">
    <property type="entry name" value="Protein kinase-like (PK-like)"/>
    <property type="match status" value="1"/>
</dbReference>
<dbReference type="PROSITE" id="PS00108">
    <property type="entry name" value="PROTEIN_KINASE_ST"/>
    <property type="match status" value="1"/>
</dbReference>
<dbReference type="Proteomes" id="UP000217199">
    <property type="component" value="Unassembled WGS sequence"/>
</dbReference>
<gene>
    <name evidence="7" type="ORF">PNOK_0605300</name>
</gene>
<keyword evidence="4" id="KW-0418">Kinase</keyword>
<proteinExistence type="predicted"/>
<organism evidence="7 8">
    <name type="scientific">Pyrrhoderma noxium</name>
    <dbReference type="NCBI Taxonomy" id="2282107"/>
    <lineage>
        <taxon>Eukaryota</taxon>
        <taxon>Fungi</taxon>
        <taxon>Dikarya</taxon>
        <taxon>Basidiomycota</taxon>
        <taxon>Agaricomycotina</taxon>
        <taxon>Agaricomycetes</taxon>
        <taxon>Hymenochaetales</taxon>
        <taxon>Hymenochaetaceae</taxon>
        <taxon>Pyrrhoderma</taxon>
    </lineage>
</organism>
<accession>A0A286UI69</accession>
<keyword evidence="5" id="KW-0067">ATP-binding</keyword>
<dbReference type="GO" id="GO:0005829">
    <property type="term" value="C:cytosol"/>
    <property type="evidence" value="ECO:0007669"/>
    <property type="project" value="TreeGrafter"/>
</dbReference>
<dbReference type="GO" id="GO:0000045">
    <property type="term" value="P:autophagosome assembly"/>
    <property type="evidence" value="ECO:0007669"/>
    <property type="project" value="TreeGrafter"/>
</dbReference>
<evidence type="ECO:0000256" key="1">
    <source>
        <dbReference type="ARBA" id="ARBA00012513"/>
    </source>
</evidence>
<reference evidence="7 8" key="1">
    <citation type="journal article" date="2017" name="Mol. Ecol.">
        <title>Comparative and population genomic landscape of Phellinus noxius: A hypervariable fungus causing root rot in trees.</title>
        <authorList>
            <person name="Chung C.L."/>
            <person name="Lee T.J."/>
            <person name="Akiba M."/>
            <person name="Lee H.H."/>
            <person name="Kuo T.H."/>
            <person name="Liu D."/>
            <person name="Ke H.M."/>
            <person name="Yokoi T."/>
            <person name="Roa M.B."/>
            <person name="Lu M.J."/>
            <person name="Chang Y.Y."/>
            <person name="Ann P.J."/>
            <person name="Tsai J.N."/>
            <person name="Chen C.Y."/>
            <person name="Tzean S.S."/>
            <person name="Ota Y."/>
            <person name="Hattori T."/>
            <person name="Sahashi N."/>
            <person name="Liou R.F."/>
            <person name="Kikuchi T."/>
            <person name="Tsai I.J."/>
        </authorList>
    </citation>
    <scope>NUCLEOTIDE SEQUENCE [LARGE SCALE GENOMIC DNA]</scope>
    <source>
        <strain evidence="7 8">FFPRI411160</strain>
    </source>
</reference>
<dbReference type="Gene3D" id="1.10.510.10">
    <property type="entry name" value="Transferase(Phosphotransferase) domain 1"/>
    <property type="match status" value="1"/>
</dbReference>
<dbReference type="EMBL" id="NBII01000005">
    <property type="protein sequence ID" value="PAV19209.1"/>
    <property type="molecule type" value="Genomic_DNA"/>
</dbReference>
<dbReference type="InterPro" id="IPR011009">
    <property type="entry name" value="Kinase-like_dom_sf"/>
</dbReference>
<dbReference type="GO" id="GO:0005524">
    <property type="term" value="F:ATP binding"/>
    <property type="evidence" value="ECO:0007669"/>
    <property type="project" value="UniProtKB-KW"/>
</dbReference>
<sequence>MEVILPIMLTKLTTPVTSMPKVNLQLPEVETKIPKNSRLTLFHGVHSITDNGEYDWLEWINCGGFGDVWLANFTDRTGRESKVAIKCLEKTDDSVENEKVEHEILVLQHINKCRDRHNINIGFEHLLSYKDSFIAELEKGKKYYCLVTEYAAGKSLANKILEMSYSESFISEVVRQVLEALFCLHEITFYLHNDIKPQNILFLGGNSNEIHVIIADFGNARPLNSKQEISSSLLRPSTLMYDAPEVKEKNIGIGPKADIYSLGLVALEMLLKLYTKDDDFSRQPFDVWFDALRHGVTELEELPNWLQISPKGRDLIKQLLSRDSTKRVSISEALQHQWLKGQKNSYP</sequence>
<evidence type="ECO:0000256" key="3">
    <source>
        <dbReference type="ARBA" id="ARBA00022741"/>
    </source>
</evidence>
<dbReference type="SMART" id="SM00220">
    <property type="entry name" value="S_TKc"/>
    <property type="match status" value="1"/>
</dbReference>
<comment type="caution">
    <text evidence="7">The sequence shown here is derived from an EMBL/GenBank/DDBJ whole genome shotgun (WGS) entry which is preliminary data.</text>
</comment>
<keyword evidence="8" id="KW-1185">Reference proteome</keyword>
<evidence type="ECO:0000313" key="8">
    <source>
        <dbReference type="Proteomes" id="UP000217199"/>
    </source>
</evidence>
<evidence type="ECO:0000256" key="5">
    <source>
        <dbReference type="ARBA" id="ARBA00022840"/>
    </source>
</evidence>
<dbReference type="GO" id="GO:0016020">
    <property type="term" value="C:membrane"/>
    <property type="evidence" value="ECO:0007669"/>
    <property type="project" value="TreeGrafter"/>
</dbReference>
<dbReference type="Pfam" id="PF00069">
    <property type="entry name" value="Pkinase"/>
    <property type="match status" value="1"/>
</dbReference>
<dbReference type="PROSITE" id="PS50011">
    <property type="entry name" value="PROTEIN_KINASE_DOM"/>
    <property type="match status" value="1"/>
</dbReference>
<dbReference type="CDD" id="cd00180">
    <property type="entry name" value="PKc"/>
    <property type="match status" value="1"/>
</dbReference>
<protein>
    <recommendedName>
        <fullName evidence="1">non-specific serine/threonine protein kinase</fullName>
        <ecNumber evidence="1">2.7.11.1</ecNumber>
    </recommendedName>
</protein>
<evidence type="ECO:0000313" key="7">
    <source>
        <dbReference type="EMBL" id="PAV19209.1"/>
    </source>
</evidence>
<dbReference type="OrthoDB" id="10252171at2759"/>
<keyword evidence="3" id="KW-0547">Nucleotide-binding</keyword>
<dbReference type="InParanoid" id="A0A286UI69"/>
<dbReference type="GO" id="GO:0010506">
    <property type="term" value="P:regulation of autophagy"/>
    <property type="evidence" value="ECO:0007669"/>
    <property type="project" value="InterPro"/>
</dbReference>
<dbReference type="GO" id="GO:0000407">
    <property type="term" value="C:phagophore assembly site"/>
    <property type="evidence" value="ECO:0007669"/>
    <property type="project" value="TreeGrafter"/>
</dbReference>
<dbReference type="InterPro" id="IPR008271">
    <property type="entry name" value="Ser/Thr_kinase_AS"/>
</dbReference>
<dbReference type="STRING" id="2282107.A0A286UI69"/>
<evidence type="ECO:0000256" key="2">
    <source>
        <dbReference type="ARBA" id="ARBA00022679"/>
    </source>
</evidence>
<dbReference type="PANTHER" id="PTHR24348">
    <property type="entry name" value="SERINE/THREONINE-PROTEIN KINASE UNC-51-RELATED"/>
    <property type="match status" value="1"/>
</dbReference>